<name>A0AAD6UKL1_9AGAR</name>
<keyword evidence="1" id="KW-0175">Coiled coil</keyword>
<organism evidence="2 3">
    <name type="scientific">Mycena belliarum</name>
    <dbReference type="NCBI Taxonomy" id="1033014"/>
    <lineage>
        <taxon>Eukaryota</taxon>
        <taxon>Fungi</taxon>
        <taxon>Dikarya</taxon>
        <taxon>Basidiomycota</taxon>
        <taxon>Agaricomycotina</taxon>
        <taxon>Agaricomycetes</taxon>
        <taxon>Agaricomycetidae</taxon>
        <taxon>Agaricales</taxon>
        <taxon>Marasmiineae</taxon>
        <taxon>Mycenaceae</taxon>
        <taxon>Mycena</taxon>
    </lineage>
</organism>
<dbReference type="Proteomes" id="UP001222325">
    <property type="component" value="Unassembled WGS sequence"/>
</dbReference>
<sequence length="220" mass="23953">MRSGLNLSWFSGPALADMEFGTKVGHTLDPPKQELLACTLFSQIRAGDSTMKGLALDVADSRRRHVAEVRRRLQNNVPVGLSMTPTLSPWKNEAGFNADLDQAHETEARSEIPTLSDAGTPDNQHACAQVQALQNKVQALEKQIAQQHKAHRSEVQLLKNDKLVVEALLEEARGSGEADTIVIPEFSLKNQPCSLNISRKHLASFETKIRGGIGPCGSGK</sequence>
<proteinExistence type="predicted"/>
<protein>
    <submittedName>
        <fullName evidence="2">Uncharacterized protein</fullName>
    </submittedName>
</protein>
<accession>A0AAD6UKL1</accession>
<keyword evidence="3" id="KW-1185">Reference proteome</keyword>
<evidence type="ECO:0000313" key="2">
    <source>
        <dbReference type="EMBL" id="KAJ7102204.1"/>
    </source>
</evidence>
<evidence type="ECO:0000256" key="1">
    <source>
        <dbReference type="SAM" id="Coils"/>
    </source>
</evidence>
<gene>
    <name evidence="2" type="ORF">B0H15DRAFT_317542</name>
</gene>
<evidence type="ECO:0000313" key="3">
    <source>
        <dbReference type="Proteomes" id="UP001222325"/>
    </source>
</evidence>
<reference evidence="2" key="1">
    <citation type="submission" date="2023-03" db="EMBL/GenBank/DDBJ databases">
        <title>Massive genome expansion in bonnet fungi (Mycena s.s.) driven by repeated elements and novel gene families across ecological guilds.</title>
        <authorList>
            <consortium name="Lawrence Berkeley National Laboratory"/>
            <person name="Harder C.B."/>
            <person name="Miyauchi S."/>
            <person name="Viragh M."/>
            <person name="Kuo A."/>
            <person name="Thoen E."/>
            <person name="Andreopoulos B."/>
            <person name="Lu D."/>
            <person name="Skrede I."/>
            <person name="Drula E."/>
            <person name="Henrissat B."/>
            <person name="Morin E."/>
            <person name="Kohler A."/>
            <person name="Barry K."/>
            <person name="LaButti K."/>
            <person name="Morin E."/>
            <person name="Salamov A."/>
            <person name="Lipzen A."/>
            <person name="Mereny Z."/>
            <person name="Hegedus B."/>
            <person name="Baldrian P."/>
            <person name="Stursova M."/>
            <person name="Weitz H."/>
            <person name="Taylor A."/>
            <person name="Grigoriev I.V."/>
            <person name="Nagy L.G."/>
            <person name="Martin F."/>
            <person name="Kauserud H."/>
        </authorList>
    </citation>
    <scope>NUCLEOTIDE SEQUENCE</scope>
    <source>
        <strain evidence="2">CBHHK173m</strain>
    </source>
</reference>
<comment type="caution">
    <text evidence="2">The sequence shown here is derived from an EMBL/GenBank/DDBJ whole genome shotgun (WGS) entry which is preliminary data.</text>
</comment>
<dbReference type="AlphaFoldDB" id="A0AAD6UKL1"/>
<dbReference type="EMBL" id="JARJCN010000003">
    <property type="protein sequence ID" value="KAJ7102204.1"/>
    <property type="molecule type" value="Genomic_DNA"/>
</dbReference>
<feature type="coiled-coil region" evidence="1">
    <location>
        <begin position="123"/>
        <end position="150"/>
    </location>
</feature>